<organism evidence="1 2">
    <name type="scientific">Trifolium medium</name>
    <dbReference type="NCBI Taxonomy" id="97028"/>
    <lineage>
        <taxon>Eukaryota</taxon>
        <taxon>Viridiplantae</taxon>
        <taxon>Streptophyta</taxon>
        <taxon>Embryophyta</taxon>
        <taxon>Tracheophyta</taxon>
        <taxon>Spermatophyta</taxon>
        <taxon>Magnoliopsida</taxon>
        <taxon>eudicotyledons</taxon>
        <taxon>Gunneridae</taxon>
        <taxon>Pentapetalae</taxon>
        <taxon>rosids</taxon>
        <taxon>fabids</taxon>
        <taxon>Fabales</taxon>
        <taxon>Fabaceae</taxon>
        <taxon>Papilionoideae</taxon>
        <taxon>50 kb inversion clade</taxon>
        <taxon>NPAAA clade</taxon>
        <taxon>Hologalegina</taxon>
        <taxon>IRL clade</taxon>
        <taxon>Trifolieae</taxon>
        <taxon>Trifolium</taxon>
    </lineage>
</organism>
<sequence length="53" mass="5910">MIMESEDINLGYVLQQDIKRIASSDAAVFSLGHCNLITALCRRNQVPEEGEDD</sequence>
<dbReference type="AlphaFoldDB" id="A0A392V0H7"/>
<evidence type="ECO:0000313" key="1">
    <source>
        <dbReference type="EMBL" id="MCI81766.1"/>
    </source>
</evidence>
<dbReference type="Proteomes" id="UP000265520">
    <property type="component" value="Unassembled WGS sequence"/>
</dbReference>
<comment type="caution">
    <text evidence="1">The sequence shown here is derived from an EMBL/GenBank/DDBJ whole genome shotgun (WGS) entry which is preliminary data.</text>
</comment>
<feature type="non-terminal residue" evidence="1">
    <location>
        <position position="53"/>
    </location>
</feature>
<name>A0A392V0H7_9FABA</name>
<reference evidence="1 2" key="1">
    <citation type="journal article" date="2018" name="Front. Plant Sci.">
        <title>Red Clover (Trifolium pratense) and Zigzag Clover (T. medium) - A Picture of Genomic Similarities and Differences.</title>
        <authorList>
            <person name="Dluhosova J."/>
            <person name="Istvanek J."/>
            <person name="Nedelnik J."/>
            <person name="Repkova J."/>
        </authorList>
    </citation>
    <scope>NUCLEOTIDE SEQUENCE [LARGE SCALE GENOMIC DNA]</scope>
    <source>
        <strain evidence="2">cv. 10/8</strain>
        <tissue evidence="1">Leaf</tissue>
    </source>
</reference>
<dbReference type="EMBL" id="LXQA011027149">
    <property type="protein sequence ID" value="MCI81766.1"/>
    <property type="molecule type" value="Genomic_DNA"/>
</dbReference>
<evidence type="ECO:0000313" key="2">
    <source>
        <dbReference type="Proteomes" id="UP000265520"/>
    </source>
</evidence>
<keyword evidence="2" id="KW-1185">Reference proteome</keyword>
<protein>
    <submittedName>
        <fullName evidence="1">Uncharacterized protein</fullName>
    </submittedName>
</protein>
<proteinExistence type="predicted"/>
<accession>A0A392V0H7</accession>